<reference evidence="2" key="1">
    <citation type="journal article" date="2023" name="G3 (Bethesda)">
        <title>A reference genome for the long-term kleptoplast-retaining sea slug Elysia crispata morphotype clarki.</title>
        <authorList>
            <person name="Eastman K.E."/>
            <person name="Pendleton A.L."/>
            <person name="Shaikh M.A."/>
            <person name="Suttiyut T."/>
            <person name="Ogas R."/>
            <person name="Tomko P."/>
            <person name="Gavelis G."/>
            <person name="Widhalm J.R."/>
            <person name="Wisecaver J.H."/>
        </authorList>
    </citation>
    <scope>NUCLEOTIDE SEQUENCE</scope>
    <source>
        <strain evidence="2">ECLA1</strain>
    </source>
</reference>
<keyword evidence="1" id="KW-1133">Transmembrane helix</keyword>
<feature type="transmembrane region" description="Helical" evidence="1">
    <location>
        <begin position="70"/>
        <end position="91"/>
    </location>
</feature>
<gene>
    <name evidence="2" type="ORF">RRG08_000437</name>
</gene>
<proteinExistence type="predicted"/>
<sequence>MKQEFISLNEEPRRLTYEMASWTLLTMSKASANHSDPTNPFAHLHATLARVKSSCLLSTRSLQACVKRRIMKLTLVICLLFILGACFFESVSSTGREKRIFGFRKAFNKIKKITKKVVNKVDDIVDKGVDGIKDAAKYTGKITKKVIDKTDDVIDTSVDGIKDAAKYTGKITKKVIDKTDDIIDTSVDGVVKAAKYTGKISKKIGKGTIKFTKKAFKATYNAAKKGFNAIKELAKKVDFDAALLILVDLIDSDITNKACEVVCVSSAVYIIGPGVLFYANLACPFLCEAAMAYFEDLAESYVVKHVLND</sequence>
<protein>
    <submittedName>
        <fullName evidence="2">Uncharacterized protein</fullName>
    </submittedName>
</protein>
<organism evidence="2 3">
    <name type="scientific">Elysia crispata</name>
    <name type="common">lettuce slug</name>
    <dbReference type="NCBI Taxonomy" id="231223"/>
    <lineage>
        <taxon>Eukaryota</taxon>
        <taxon>Metazoa</taxon>
        <taxon>Spiralia</taxon>
        <taxon>Lophotrochozoa</taxon>
        <taxon>Mollusca</taxon>
        <taxon>Gastropoda</taxon>
        <taxon>Heterobranchia</taxon>
        <taxon>Euthyneura</taxon>
        <taxon>Panpulmonata</taxon>
        <taxon>Sacoglossa</taxon>
        <taxon>Placobranchoidea</taxon>
        <taxon>Plakobranchidae</taxon>
        <taxon>Elysia</taxon>
    </lineage>
</organism>
<dbReference type="EMBL" id="JAWDGP010006468">
    <property type="protein sequence ID" value="KAK3740449.1"/>
    <property type="molecule type" value="Genomic_DNA"/>
</dbReference>
<evidence type="ECO:0000313" key="3">
    <source>
        <dbReference type="Proteomes" id="UP001283361"/>
    </source>
</evidence>
<accession>A0AAE0YCJ2</accession>
<keyword evidence="1" id="KW-0812">Transmembrane</keyword>
<comment type="caution">
    <text evidence="2">The sequence shown here is derived from an EMBL/GenBank/DDBJ whole genome shotgun (WGS) entry which is preliminary data.</text>
</comment>
<evidence type="ECO:0000313" key="2">
    <source>
        <dbReference type="EMBL" id="KAK3740449.1"/>
    </source>
</evidence>
<name>A0AAE0YCJ2_9GAST</name>
<evidence type="ECO:0000256" key="1">
    <source>
        <dbReference type="SAM" id="Phobius"/>
    </source>
</evidence>
<dbReference type="Proteomes" id="UP001283361">
    <property type="component" value="Unassembled WGS sequence"/>
</dbReference>
<dbReference type="AlphaFoldDB" id="A0AAE0YCJ2"/>
<keyword evidence="1" id="KW-0472">Membrane</keyword>
<keyword evidence="3" id="KW-1185">Reference proteome</keyword>